<feature type="transmembrane region" description="Helical" evidence="9">
    <location>
        <begin position="86"/>
        <end position="108"/>
    </location>
</feature>
<dbReference type="GO" id="GO:0012505">
    <property type="term" value="C:endomembrane system"/>
    <property type="evidence" value="ECO:0007669"/>
    <property type="project" value="UniProtKB-SubCell"/>
</dbReference>
<reference evidence="12 13" key="1">
    <citation type="submission" date="2017-11" db="EMBL/GenBank/DDBJ databases">
        <title>Evolution of Phototrophy in the Chloroflexi Phylum Driven by Horizontal Gene Transfer.</title>
        <authorList>
            <person name="Ward L.M."/>
            <person name="Hemp J."/>
            <person name="Shih P.M."/>
            <person name="Mcglynn S.E."/>
            <person name="Fischer W."/>
        </authorList>
    </citation>
    <scope>NUCLEOTIDE SEQUENCE [LARGE SCALE GENOMIC DNA]</scope>
    <source>
        <strain evidence="12">JP3_7</strain>
    </source>
</reference>
<feature type="transmembrane region" description="Helical" evidence="9">
    <location>
        <begin position="406"/>
        <end position="426"/>
    </location>
</feature>
<keyword evidence="7 9" id="KW-0472">Membrane</keyword>
<evidence type="ECO:0000256" key="5">
    <source>
        <dbReference type="ARBA" id="ARBA00022989"/>
    </source>
</evidence>
<dbReference type="GO" id="GO:0042773">
    <property type="term" value="P:ATP synthesis coupled electron transport"/>
    <property type="evidence" value="ECO:0007669"/>
    <property type="project" value="InterPro"/>
</dbReference>
<evidence type="ECO:0000313" key="12">
    <source>
        <dbReference type="EMBL" id="PJF47495.1"/>
    </source>
</evidence>
<protein>
    <recommendedName>
        <fullName evidence="14">NADH-quinone oxidoreductase subunit M</fullName>
    </recommendedName>
</protein>
<dbReference type="GO" id="GO:0008137">
    <property type="term" value="F:NADH dehydrogenase (ubiquinone) activity"/>
    <property type="evidence" value="ECO:0007669"/>
    <property type="project" value="InterPro"/>
</dbReference>
<comment type="similarity">
    <text evidence="2">Belongs to the complex I subunit 4 family.</text>
</comment>
<gene>
    <name evidence="12" type="ORF">CUN48_08330</name>
</gene>
<evidence type="ECO:0000256" key="1">
    <source>
        <dbReference type="ARBA" id="ARBA00004127"/>
    </source>
</evidence>
<feature type="transmembrane region" description="Helical" evidence="9">
    <location>
        <begin position="331"/>
        <end position="352"/>
    </location>
</feature>
<keyword evidence="6" id="KW-0520">NAD</keyword>
<comment type="caution">
    <text evidence="12">The sequence shown here is derived from an EMBL/GenBank/DDBJ whole genome shotgun (WGS) entry which is preliminary data.</text>
</comment>
<dbReference type="Proteomes" id="UP000230790">
    <property type="component" value="Unassembled WGS sequence"/>
</dbReference>
<dbReference type="InterPro" id="IPR001750">
    <property type="entry name" value="ND/Mrp_TM"/>
</dbReference>
<feature type="transmembrane region" description="Helical" evidence="9">
    <location>
        <begin position="303"/>
        <end position="324"/>
    </location>
</feature>
<evidence type="ECO:0000259" key="10">
    <source>
        <dbReference type="Pfam" id="PF00361"/>
    </source>
</evidence>
<proteinExistence type="inferred from homology"/>
<dbReference type="InterPro" id="IPR010227">
    <property type="entry name" value="NADH_Q_OxRdtase_chainM/4"/>
</dbReference>
<dbReference type="PRINTS" id="PR01437">
    <property type="entry name" value="NUOXDRDTASE4"/>
</dbReference>
<dbReference type="PANTHER" id="PTHR43507">
    <property type="entry name" value="NADH-UBIQUINONE OXIDOREDUCTASE CHAIN 4"/>
    <property type="match status" value="1"/>
</dbReference>
<evidence type="ECO:0000256" key="4">
    <source>
        <dbReference type="ARBA" id="ARBA00022967"/>
    </source>
</evidence>
<feature type="transmembrane region" description="Helical" evidence="9">
    <location>
        <begin position="36"/>
        <end position="56"/>
    </location>
</feature>
<feature type="domain" description="NADH:ubiquinone oxidoreductase chain 4 N-terminal" evidence="11">
    <location>
        <begin position="75"/>
        <end position="127"/>
    </location>
</feature>
<dbReference type="NCBIfam" id="TIGR01972">
    <property type="entry name" value="NDH_I_M"/>
    <property type="match status" value="1"/>
</dbReference>
<evidence type="ECO:0000256" key="2">
    <source>
        <dbReference type="ARBA" id="ARBA00009025"/>
    </source>
</evidence>
<evidence type="ECO:0008006" key="14">
    <source>
        <dbReference type="Google" id="ProtNLM"/>
    </source>
</evidence>
<evidence type="ECO:0000256" key="7">
    <source>
        <dbReference type="ARBA" id="ARBA00023136"/>
    </source>
</evidence>
<name>A0A2M8QCF4_9CHLR</name>
<dbReference type="GO" id="GO:0003954">
    <property type="term" value="F:NADH dehydrogenase activity"/>
    <property type="evidence" value="ECO:0007669"/>
    <property type="project" value="TreeGrafter"/>
</dbReference>
<comment type="subcellular location">
    <subcellularLocation>
        <location evidence="1">Endomembrane system</location>
        <topology evidence="1">Multi-pass membrane protein</topology>
    </subcellularLocation>
    <subcellularLocation>
        <location evidence="8">Membrane</location>
        <topology evidence="8">Multi-pass membrane protein</topology>
    </subcellularLocation>
</comment>
<feature type="transmembrane region" description="Helical" evidence="9">
    <location>
        <begin position="168"/>
        <end position="189"/>
    </location>
</feature>
<feature type="transmembrane region" description="Helical" evidence="9">
    <location>
        <begin position="372"/>
        <end position="394"/>
    </location>
</feature>
<feature type="transmembrane region" description="Helical" evidence="9">
    <location>
        <begin position="446"/>
        <end position="468"/>
    </location>
</feature>
<keyword evidence="3 8" id="KW-0812">Transmembrane</keyword>
<dbReference type="Pfam" id="PF01059">
    <property type="entry name" value="Oxidored_q5_N"/>
    <property type="match status" value="1"/>
</dbReference>
<evidence type="ECO:0000259" key="11">
    <source>
        <dbReference type="Pfam" id="PF01059"/>
    </source>
</evidence>
<dbReference type="AlphaFoldDB" id="A0A2M8QCF4"/>
<keyword evidence="4" id="KW-1278">Translocase</keyword>
<feature type="transmembrane region" description="Helical" evidence="9">
    <location>
        <begin position="261"/>
        <end position="283"/>
    </location>
</feature>
<dbReference type="EMBL" id="PGTN01000046">
    <property type="protein sequence ID" value="PJF47495.1"/>
    <property type="molecule type" value="Genomic_DNA"/>
</dbReference>
<organism evidence="12 13">
    <name type="scientific">Candidatus Thermofonsia Clade 3 bacterium</name>
    <dbReference type="NCBI Taxonomy" id="2364212"/>
    <lineage>
        <taxon>Bacteria</taxon>
        <taxon>Bacillati</taxon>
        <taxon>Chloroflexota</taxon>
        <taxon>Candidatus Thermofontia</taxon>
        <taxon>Candidatus Thermofonsia Clade 3</taxon>
    </lineage>
</organism>
<feature type="transmembrane region" description="Helical" evidence="9">
    <location>
        <begin position="139"/>
        <end position="156"/>
    </location>
</feature>
<evidence type="ECO:0000256" key="3">
    <source>
        <dbReference type="ARBA" id="ARBA00022692"/>
    </source>
</evidence>
<feature type="transmembrane region" description="Helical" evidence="9">
    <location>
        <begin position="6"/>
        <end position="24"/>
    </location>
</feature>
<dbReference type="InterPro" id="IPR000260">
    <property type="entry name" value="NADH4_N"/>
</dbReference>
<accession>A0A2M8QCF4</accession>
<dbReference type="GO" id="GO:0016020">
    <property type="term" value="C:membrane"/>
    <property type="evidence" value="ECO:0007669"/>
    <property type="project" value="UniProtKB-SubCell"/>
</dbReference>
<dbReference type="GO" id="GO:0048039">
    <property type="term" value="F:ubiquinone binding"/>
    <property type="evidence" value="ECO:0007669"/>
    <property type="project" value="TreeGrafter"/>
</dbReference>
<sequence>MNLLSTNLLSVITYLPLVGMLLVLVTPSNQTRLIKWGSIAFSLIPLGLSVAAWAGYDRAQGGYQYLESMVWFPQINSVYKVGVDGISLPLVVLTCFLTPLAMIFSLNIERSPKAYFALFFLLQTTVLGVFIALDLILFFLFYEVSLVPMYFLISQWGGANRRYASFKFILYTMFASLGMLLAIQVIGLASKSFDLTYLESSLGRPFTGNNQVEFFGWDPTVWKAIAFIAFSIAFALKIPIWPLHTWLPDAHTEAPTGGSMMLAGILLKLGGYGFFRLVMPLFPDVFSQPVLPGLSVFGAPLNYSVLLALLAFLSILLGAFAAWGQTDFKRLVAYSSINHMGFVALGIASAGLALAPNSTVREIDATIAGSGAVLQMVTHGLSSAAMFALVGVVYERAHTRDLNQYGGLWTIMPIYGAVLIFCSMGSLGLPGLSGFVSEFMVTRGAWSVHTLLTILSMAGLLITGIYILKAIQKVLHGPLGEAWRHHPLPDMNFAEILGIAPLIGAMLMLGVWPALALNVINVGVQGLLR</sequence>
<dbReference type="PANTHER" id="PTHR43507:SF1">
    <property type="entry name" value="NADH-UBIQUINONE OXIDOREDUCTASE CHAIN 4"/>
    <property type="match status" value="1"/>
</dbReference>
<feature type="domain" description="NADH:quinone oxidoreductase/Mrp antiporter transmembrane" evidence="10">
    <location>
        <begin position="132"/>
        <end position="458"/>
    </location>
</feature>
<feature type="transmembrane region" description="Helical" evidence="9">
    <location>
        <begin position="221"/>
        <end position="240"/>
    </location>
</feature>
<dbReference type="Pfam" id="PF00361">
    <property type="entry name" value="Proton_antipo_M"/>
    <property type="match status" value="1"/>
</dbReference>
<evidence type="ECO:0000256" key="6">
    <source>
        <dbReference type="ARBA" id="ARBA00023027"/>
    </source>
</evidence>
<feature type="transmembrane region" description="Helical" evidence="9">
    <location>
        <begin position="493"/>
        <end position="515"/>
    </location>
</feature>
<feature type="transmembrane region" description="Helical" evidence="9">
    <location>
        <begin position="115"/>
        <end position="133"/>
    </location>
</feature>
<evidence type="ECO:0000256" key="8">
    <source>
        <dbReference type="RuleBase" id="RU000320"/>
    </source>
</evidence>
<evidence type="ECO:0000313" key="13">
    <source>
        <dbReference type="Proteomes" id="UP000230790"/>
    </source>
</evidence>
<dbReference type="InterPro" id="IPR003918">
    <property type="entry name" value="NADH_UbQ_OxRdtase"/>
</dbReference>
<dbReference type="GO" id="GO:0015990">
    <property type="term" value="P:electron transport coupled proton transport"/>
    <property type="evidence" value="ECO:0007669"/>
    <property type="project" value="TreeGrafter"/>
</dbReference>
<keyword evidence="5 9" id="KW-1133">Transmembrane helix</keyword>
<evidence type="ECO:0000256" key="9">
    <source>
        <dbReference type="SAM" id="Phobius"/>
    </source>
</evidence>